<sequence>MHPAENGGAATTLSDIHPDVIQTHILNRLPGPALASAAATCSQLCTLTSHDPLWENACHATWPSTLSPRVRQVIRTFPNGARSFFADSFPSYRSRPASVIESRGDGNRERVVPVLAAENRRGGAEARGADGGGVSGGRGDVSGAGVEAPADVDYSGPRGASCGGRFEREGGGGGEALAERGGVCAVRYGGGGGGAVQRGGDVGDGDAGERVESSDGGRGRDADEWEREFGDYARGVGGREVEKEGEWRRV</sequence>
<dbReference type="InterPro" id="IPR045283">
    <property type="entry name" value="AT3G44326-like"/>
</dbReference>
<feature type="compositionally biased region" description="Gly residues" evidence="1">
    <location>
        <begin position="193"/>
        <end position="202"/>
    </location>
</feature>
<keyword evidence="4" id="KW-1185">Reference proteome</keyword>
<dbReference type="Proteomes" id="UP001386955">
    <property type="component" value="Unassembled WGS sequence"/>
</dbReference>
<feature type="compositionally biased region" description="Basic and acidic residues" evidence="1">
    <location>
        <begin position="207"/>
        <end position="225"/>
    </location>
</feature>
<name>A0AAN9SEK6_PSOTE</name>
<dbReference type="InterPro" id="IPR001810">
    <property type="entry name" value="F-box_dom"/>
</dbReference>
<gene>
    <name evidence="3" type="ORF">VNO78_21087</name>
</gene>
<evidence type="ECO:0000313" key="4">
    <source>
        <dbReference type="Proteomes" id="UP001386955"/>
    </source>
</evidence>
<dbReference type="EMBL" id="JAYMYS010000005">
    <property type="protein sequence ID" value="KAK7392643.1"/>
    <property type="molecule type" value="Genomic_DNA"/>
</dbReference>
<proteinExistence type="predicted"/>
<feature type="domain" description="F-box" evidence="2">
    <location>
        <begin position="18"/>
        <end position="58"/>
    </location>
</feature>
<accession>A0AAN9SEK6</accession>
<organism evidence="3 4">
    <name type="scientific">Psophocarpus tetragonolobus</name>
    <name type="common">Winged bean</name>
    <name type="synonym">Dolichos tetragonolobus</name>
    <dbReference type="NCBI Taxonomy" id="3891"/>
    <lineage>
        <taxon>Eukaryota</taxon>
        <taxon>Viridiplantae</taxon>
        <taxon>Streptophyta</taxon>
        <taxon>Embryophyta</taxon>
        <taxon>Tracheophyta</taxon>
        <taxon>Spermatophyta</taxon>
        <taxon>Magnoliopsida</taxon>
        <taxon>eudicotyledons</taxon>
        <taxon>Gunneridae</taxon>
        <taxon>Pentapetalae</taxon>
        <taxon>rosids</taxon>
        <taxon>fabids</taxon>
        <taxon>Fabales</taxon>
        <taxon>Fabaceae</taxon>
        <taxon>Papilionoideae</taxon>
        <taxon>50 kb inversion clade</taxon>
        <taxon>NPAAA clade</taxon>
        <taxon>indigoferoid/millettioid clade</taxon>
        <taxon>Phaseoleae</taxon>
        <taxon>Psophocarpus</taxon>
    </lineage>
</organism>
<dbReference type="PANTHER" id="PTHR33736:SF13">
    <property type="entry name" value="OS11G0155100 PROTEIN"/>
    <property type="match status" value="1"/>
</dbReference>
<feature type="compositionally biased region" description="Gly residues" evidence="1">
    <location>
        <begin position="129"/>
        <end position="142"/>
    </location>
</feature>
<reference evidence="3 4" key="1">
    <citation type="submission" date="2024-01" db="EMBL/GenBank/DDBJ databases">
        <title>The genomes of 5 underutilized Papilionoideae crops provide insights into root nodulation and disease resistanc.</title>
        <authorList>
            <person name="Jiang F."/>
        </authorList>
    </citation>
    <scope>NUCLEOTIDE SEQUENCE [LARGE SCALE GENOMIC DNA]</scope>
    <source>
        <strain evidence="3">DUOXIRENSHENG_FW03</strain>
        <tissue evidence="3">Leaves</tissue>
    </source>
</reference>
<dbReference type="AlphaFoldDB" id="A0AAN9SEK6"/>
<dbReference type="PANTHER" id="PTHR33736">
    <property type="entry name" value="F-BOX PROTEIN-RELATED"/>
    <property type="match status" value="1"/>
</dbReference>
<evidence type="ECO:0000256" key="1">
    <source>
        <dbReference type="SAM" id="MobiDB-lite"/>
    </source>
</evidence>
<evidence type="ECO:0000313" key="3">
    <source>
        <dbReference type="EMBL" id="KAK7392643.1"/>
    </source>
</evidence>
<dbReference type="SUPFAM" id="SSF81383">
    <property type="entry name" value="F-box domain"/>
    <property type="match status" value="1"/>
</dbReference>
<dbReference type="Pfam" id="PF12937">
    <property type="entry name" value="F-box-like"/>
    <property type="match status" value="1"/>
</dbReference>
<feature type="region of interest" description="Disordered" evidence="1">
    <location>
        <begin position="119"/>
        <end position="152"/>
    </location>
</feature>
<comment type="caution">
    <text evidence="3">The sequence shown here is derived from an EMBL/GenBank/DDBJ whole genome shotgun (WGS) entry which is preliminary data.</text>
</comment>
<evidence type="ECO:0000259" key="2">
    <source>
        <dbReference type="Pfam" id="PF12937"/>
    </source>
</evidence>
<dbReference type="InterPro" id="IPR036047">
    <property type="entry name" value="F-box-like_dom_sf"/>
</dbReference>
<protein>
    <recommendedName>
        <fullName evidence="2">F-box domain-containing protein</fullName>
    </recommendedName>
</protein>
<feature type="region of interest" description="Disordered" evidence="1">
    <location>
        <begin position="193"/>
        <end position="225"/>
    </location>
</feature>
<feature type="compositionally biased region" description="Basic and acidic residues" evidence="1">
    <location>
        <begin position="119"/>
        <end position="128"/>
    </location>
</feature>
<dbReference type="Gene3D" id="1.20.1280.50">
    <property type="match status" value="1"/>
</dbReference>